<evidence type="ECO:0000256" key="3">
    <source>
        <dbReference type="ARBA" id="ARBA00023125"/>
    </source>
</evidence>
<evidence type="ECO:0000256" key="1">
    <source>
        <dbReference type="ARBA" id="ARBA00010529"/>
    </source>
</evidence>
<comment type="similarity">
    <text evidence="1 4">Belongs to the bacterial histone-like protein family.</text>
</comment>
<dbReference type="SMART" id="SM00411">
    <property type="entry name" value="BHL"/>
    <property type="match status" value="1"/>
</dbReference>
<dbReference type="AlphaFoldDB" id="A0A8T4ID27"/>
<evidence type="ECO:0000256" key="4">
    <source>
        <dbReference type="RuleBase" id="RU003939"/>
    </source>
</evidence>
<sequence>MKKSEAIERIADETGLSRADAKKALHAIIGVLRTVGTECDRLTLPNLGTFVGKERKARPSRNPATGSYILVPEKKVLRFKMSKSLDLS</sequence>
<accession>A0A8T4ID27</accession>
<dbReference type="PANTHER" id="PTHR33175">
    <property type="entry name" value="DNA-BINDING PROTEIN HU"/>
    <property type="match status" value="1"/>
</dbReference>
<reference evidence="5" key="1">
    <citation type="submission" date="2021-04" db="EMBL/GenBank/DDBJ databases">
        <title>Ouciella asimina sp. nov., isolated from the surface seawater in the hydrothermal field of Okinawa Trough.</title>
        <authorList>
            <person name="Shuang W."/>
        </authorList>
    </citation>
    <scope>NUCLEOTIDE SEQUENCE</scope>
    <source>
        <strain evidence="5">LXI357</strain>
    </source>
</reference>
<dbReference type="SUPFAM" id="SSF47729">
    <property type="entry name" value="IHF-like DNA-binding proteins"/>
    <property type="match status" value="1"/>
</dbReference>
<evidence type="ECO:0000313" key="6">
    <source>
        <dbReference type="Proteomes" id="UP000676996"/>
    </source>
</evidence>
<dbReference type="CDD" id="cd13832">
    <property type="entry name" value="IHF"/>
    <property type="match status" value="1"/>
</dbReference>
<comment type="caution">
    <text evidence="5">The sequence shown here is derived from an EMBL/GenBank/DDBJ whole genome shotgun (WGS) entry which is preliminary data.</text>
</comment>
<proteinExistence type="inferred from homology"/>
<dbReference type="RefSeq" id="WP_430980885.1">
    <property type="nucleotide sequence ID" value="NZ_JAGRQC010000001.1"/>
</dbReference>
<keyword evidence="2" id="KW-0226">DNA condensation</keyword>
<dbReference type="InterPro" id="IPR010992">
    <property type="entry name" value="IHF-like_DNA-bd_dom_sf"/>
</dbReference>
<dbReference type="InterPro" id="IPR000119">
    <property type="entry name" value="Hist_DNA-bd"/>
</dbReference>
<organism evidence="5 6">
    <name type="scientific">Stakelama marina</name>
    <dbReference type="NCBI Taxonomy" id="2826939"/>
    <lineage>
        <taxon>Bacteria</taxon>
        <taxon>Pseudomonadati</taxon>
        <taxon>Pseudomonadota</taxon>
        <taxon>Alphaproteobacteria</taxon>
        <taxon>Sphingomonadales</taxon>
        <taxon>Sphingomonadaceae</taxon>
        <taxon>Stakelama</taxon>
    </lineage>
</organism>
<evidence type="ECO:0000256" key="2">
    <source>
        <dbReference type="ARBA" id="ARBA00023067"/>
    </source>
</evidence>
<name>A0A8T4ID27_9SPHN</name>
<dbReference type="Proteomes" id="UP000676996">
    <property type="component" value="Unassembled WGS sequence"/>
</dbReference>
<keyword evidence="3 5" id="KW-0238">DNA-binding</keyword>
<dbReference type="PANTHER" id="PTHR33175:SF3">
    <property type="entry name" value="DNA-BINDING PROTEIN HU-BETA"/>
    <property type="match status" value="1"/>
</dbReference>
<gene>
    <name evidence="5" type="ORF">J7S20_00025</name>
</gene>
<dbReference type="Pfam" id="PF00216">
    <property type="entry name" value="Bac_DNA_binding"/>
    <property type="match status" value="1"/>
</dbReference>
<evidence type="ECO:0000313" key="5">
    <source>
        <dbReference type="EMBL" id="MBR0550885.1"/>
    </source>
</evidence>
<keyword evidence="6" id="KW-1185">Reference proteome</keyword>
<dbReference type="PRINTS" id="PR01727">
    <property type="entry name" value="DNABINDINGHU"/>
</dbReference>
<dbReference type="GO" id="GO:0003677">
    <property type="term" value="F:DNA binding"/>
    <property type="evidence" value="ECO:0007669"/>
    <property type="project" value="UniProtKB-KW"/>
</dbReference>
<dbReference type="GO" id="GO:0030527">
    <property type="term" value="F:structural constituent of chromatin"/>
    <property type="evidence" value="ECO:0007669"/>
    <property type="project" value="InterPro"/>
</dbReference>
<dbReference type="Gene3D" id="4.10.520.10">
    <property type="entry name" value="IHF-like DNA-binding proteins"/>
    <property type="match status" value="1"/>
</dbReference>
<protein>
    <submittedName>
        <fullName evidence="5">HU family DNA-binding protein</fullName>
    </submittedName>
</protein>
<dbReference type="GO" id="GO:0030261">
    <property type="term" value="P:chromosome condensation"/>
    <property type="evidence" value="ECO:0007669"/>
    <property type="project" value="UniProtKB-KW"/>
</dbReference>
<dbReference type="EMBL" id="JAGRQC010000001">
    <property type="protein sequence ID" value="MBR0550885.1"/>
    <property type="molecule type" value="Genomic_DNA"/>
</dbReference>